<feature type="compositionally biased region" description="Basic and acidic residues" evidence="1">
    <location>
        <begin position="33"/>
        <end position="43"/>
    </location>
</feature>
<reference evidence="4" key="1">
    <citation type="journal article" date="2014" name="Proc. Natl. Acad. Sci. U.S.A.">
        <title>Extensive sampling of basidiomycete genomes demonstrates inadequacy of the white-rot/brown-rot paradigm for wood decay fungi.</title>
        <authorList>
            <person name="Riley R."/>
            <person name="Salamov A.A."/>
            <person name="Brown D.W."/>
            <person name="Nagy L.G."/>
            <person name="Floudas D."/>
            <person name="Held B.W."/>
            <person name="Levasseur A."/>
            <person name="Lombard V."/>
            <person name="Morin E."/>
            <person name="Otillar R."/>
            <person name="Lindquist E.A."/>
            <person name="Sun H."/>
            <person name="LaButti K.M."/>
            <person name="Schmutz J."/>
            <person name="Jabbour D."/>
            <person name="Luo H."/>
            <person name="Baker S.E."/>
            <person name="Pisabarro A.G."/>
            <person name="Walton J.D."/>
            <person name="Blanchette R.A."/>
            <person name="Henrissat B."/>
            <person name="Martin F."/>
            <person name="Cullen D."/>
            <person name="Hibbett D.S."/>
            <person name="Grigoriev I.V."/>
        </authorList>
    </citation>
    <scope>NUCLEOTIDE SEQUENCE [LARGE SCALE GENOMIC DNA]</scope>
    <source>
        <strain evidence="4">FD-172 SS1</strain>
    </source>
</reference>
<protein>
    <recommendedName>
        <fullName evidence="2">F-box domain-containing protein</fullName>
    </recommendedName>
</protein>
<dbReference type="OrthoDB" id="3221235at2759"/>
<organism evidence="3 4">
    <name type="scientific">Botryobasidium botryosum (strain FD-172 SS1)</name>
    <dbReference type="NCBI Taxonomy" id="930990"/>
    <lineage>
        <taxon>Eukaryota</taxon>
        <taxon>Fungi</taxon>
        <taxon>Dikarya</taxon>
        <taxon>Basidiomycota</taxon>
        <taxon>Agaricomycotina</taxon>
        <taxon>Agaricomycetes</taxon>
        <taxon>Cantharellales</taxon>
        <taxon>Botryobasidiaceae</taxon>
        <taxon>Botryobasidium</taxon>
    </lineage>
</organism>
<accession>A0A067N8P3</accession>
<proteinExistence type="predicted"/>
<dbReference type="InterPro" id="IPR032675">
    <property type="entry name" value="LRR_dom_sf"/>
</dbReference>
<dbReference type="Gene3D" id="3.80.10.10">
    <property type="entry name" value="Ribonuclease Inhibitor"/>
    <property type="match status" value="1"/>
</dbReference>
<dbReference type="EMBL" id="KL198017">
    <property type="protein sequence ID" value="KDQ20502.1"/>
    <property type="molecule type" value="Genomic_DNA"/>
</dbReference>
<dbReference type="InterPro" id="IPR036047">
    <property type="entry name" value="F-box-like_dom_sf"/>
</dbReference>
<gene>
    <name evidence="3" type="ORF">BOTBODRAFT_26517</name>
</gene>
<dbReference type="InParanoid" id="A0A067N8P3"/>
<sequence>MKSTTLPQLFQALIDEVQANIGPSAHPVSASGPHDERLEDSRRSLDEELQALQRASEAIATYALKRMLENRSQRNRLSLIHQLPAEILSTIFSLAVRDKRGRQSFHDITLISSVCRLWRGIINDNSPAFWTELCTLPTQLVNIFLTRSRAVPLEIEFDRTHNTGVVHFSDFLRLVLPQLHRWKICRFVLHDRKFDKEAIASFLQHTSTSASQLEILDLQLKTEEGLPNRLVVSHHPFAGATLQLRNLTLDGILVPLEAPIFKGLTRLTLRHISYPDPESIYQLLRVLEASPLLEAIDFTNLRFLPIPSFAPEAHGISVIRLPELRRIIWGEDDYRQQGRYQTLSHIVTPASCFIGMCPIVTPDGDLYQILPLQSVDSTNLPNLVTTNDLTVGLDDRDSCALQAWGPAGVTFIANLIGVGEEESEEFCPRIISNLGRVFPMPVLEALELEFCDGMEGPALVAEFAEFLRIHPTITRVKLVGAAHTLMDLFVIASTRRLCPLLQKLHLVSCPSFGKAVLLDLVASRTSLVAVSGTRDIAPLRDVVLDQCRFICNPTITLLRTRVTLLVLDEPDGSDNLDGSEQSSEGGSTP</sequence>
<dbReference type="HOGENOM" id="CLU_024199_1_1_1"/>
<dbReference type="InterPro" id="IPR001810">
    <property type="entry name" value="F-box_dom"/>
</dbReference>
<dbReference type="SUPFAM" id="SSF52047">
    <property type="entry name" value="RNI-like"/>
    <property type="match status" value="1"/>
</dbReference>
<evidence type="ECO:0000259" key="2">
    <source>
        <dbReference type="Pfam" id="PF12937"/>
    </source>
</evidence>
<dbReference type="Proteomes" id="UP000027195">
    <property type="component" value="Unassembled WGS sequence"/>
</dbReference>
<evidence type="ECO:0000256" key="1">
    <source>
        <dbReference type="SAM" id="MobiDB-lite"/>
    </source>
</evidence>
<dbReference type="AlphaFoldDB" id="A0A067N8P3"/>
<dbReference type="STRING" id="930990.A0A067N8P3"/>
<name>A0A067N8P3_BOTB1</name>
<evidence type="ECO:0000313" key="3">
    <source>
        <dbReference type="EMBL" id="KDQ20502.1"/>
    </source>
</evidence>
<evidence type="ECO:0000313" key="4">
    <source>
        <dbReference type="Proteomes" id="UP000027195"/>
    </source>
</evidence>
<dbReference type="Gene3D" id="1.20.1280.50">
    <property type="match status" value="1"/>
</dbReference>
<feature type="domain" description="F-box" evidence="2">
    <location>
        <begin position="80"/>
        <end position="134"/>
    </location>
</feature>
<dbReference type="SUPFAM" id="SSF81383">
    <property type="entry name" value="F-box domain"/>
    <property type="match status" value="1"/>
</dbReference>
<dbReference type="Pfam" id="PF12937">
    <property type="entry name" value="F-box-like"/>
    <property type="match status" value="1"/>
</dbReference>
<keyword evidence="4" id="KW-1185">Reference proteome</keyword>
<feature type="region of interest" description="Disordered" evidence="1">
    <location>
        <begin position="23"/>
        <end position="43"/>
    </location>
</feature>